<dbReference type="InterPro" id="IPR000160">
    <property type="entry name" value="GGDEF_dom"/>
</dbReference>
<gene>
    <name evidence="5" type="ORF">LMG26411_05705</name>
</gene>
<dbReference type="PANTHER" id="PTHR45138">
    <property type="entry name" value="REGULATORY COMPONENTS OF SENSORY TRANSDUCTION SYSTEM"/>
    <property type="match status" value="1"/>
</dbReference>
<feature type="transmembrane region" description="Helical" evidence="3">
    <location>
        <begin position="38"/>
        <end position="57"/>
    </location>
</feature>
<evidence type="ECO:0000256" key="1">
    <source>
        <dbReference type="ARBA" id="ARBA00012528"/>
    </source>
</evidence>
<dbReference type="EC" id="2.7.7.65" evidence="1"/>
<reference evidence="5 6" key="1">
    <citation type="submission" date="2021-03" db="EMBL/GenBank/DDBJ databases">
        <authorList>
            <person name="Peeters C."/>
        </authorList>
    </citation>
    <scope>NUCLEOTIDE SEQUENCE [LARGE SCALE GENOMIC DNA]</scope>
    <source>
        <strain evidence="5 6">LMG 26411</strain>
    </source>
</reference>
<feature type="transmembrane region" description="Helical" evidence="3">
    <location>
        <begin position="95"/>
        <end position="115"/>
    </location>
</feature>
<keyword evidence="3" id="KW-0812">Transmembrane</keyword>
<proteinExistence type="predicted"/>
<evidence type="ECO:0000313" key="5">
    <source>
        <dbReference type="EMBL" id="CAG2157770.1"/>
    </source>
</evidence>
<evidence type="ECO:0000313" key="6">
    <source>
        <dbReference type="Proteomes" id="UP000672657"/>
    </source>
</evidence>
<name>A0ABN7Q5G2_9BURK</name>
<organism evidence="5 6">
    <name type="scientific">Cupriavidus numazuensis</name>
    <dbReference type="NCBI Taxonomy" id="221992"/>
    <lineage>
        <taxon>Bacteria</taxon>
        <taxon>Pseudomonadati</taxon>
        <taxon>Pseudomonadota</taxon>
        <taxon>Betaproteobacteria</taxon>
        <taxon>Burkholderiales</taxon>
        <taxon>Burkholderiaceae</taxon>
        <taxon>Cupriavidus</taxon>
    </lineage>
</organism>
<dbReference type="Gene3D" id="3.30.70.270">
    <property type="match status" value="1"/>
</dbReference>
<evidence type="ECO:0000256" key="3">
    <source>
        <dbReference type="SAM" id="Phobius"/>
    </source>
</evidence>
<feature type="domain" description="GGDEF" evidence="4">
    <location>
        <begin position="252"/>
        <end position="380"/>
    </location>
</feature>
<feature type="transmembrane region" description="Helical" evidence="3">
    <location>
        <begin position="121"/>
        <end position="140"/>
    </location>
</feature>
<accession>A0ABN7Q5G2</accession>
<feature type="transmembrane region" description="Helical" evidence="3">
    <location>
        <begin position="63"/>
        <end position="83"/>
    </location>
</feature>
<dbReference type="CDD" id="cd01949">
    <property type="entry name" value="GGDEF"/>
    <property type="match status" value="1"/>
</dbReference>
<dbReference type="InterPro" id="IPR043128">
    <property type="entry name" value="Rev_trsase/Diguanyl_cyclase"/>
</dbReference>
<dbReference type="PANTHER" id="PTHR45138:SF9">
    <property type="entry name" value="DIGUANYLATE CYCLASE DGCM-RELATED"/>
    <property type="match status" value="1"/>
</dbReference>
<dbReference type="Pfam" id="PF00990">
    <property type="entry name" value="GGDEF"/>
    <property type="match status" value="1"/>
</dbReference>
<feature type="transmembrane region" description="Helical" evidence="3">
    <location>
        <begin position="186"/>
        <end position="210"/>
    </location>
</feature>
<dbReference type="SMART" id="SM00267">
    <property type="entry name" value="GGDEF"/>
    <property type="match status" value="1"/>
</dbReference>
<comment type="catalytic activity">
    <reaction evidence="2">
        <text>2 GTP = 3',3'-c-di-GMP + 2 diphosphate</text>
        <dbReference type="Rhea" id="RHEA:24898"/>
        <dbReference type="ChEBI" id="CHEBI:33019"/>
        <dbReference type="ChEBI" id="CHEBI:37565"/>
        <dbReference type="ChEBI" id="CHEBI:58805"/>
        <dbReference type="EC" id="2.7.7.65"/>
    </reaction>
</comment>
<dbReference type="PROSITE" id="PS50887">
    <property type="entry name" value="GGDEF"/>
    <property type="match status" value="1"/>
</dbReference>
<keyword evidence="3" id="KW-0472">Membrane</keyword>
<comment type="caution">
    <text evidence="5">The sequence shown here is derived from an EMBL/GenBank/DDBJ whole genome shotgun (WGS) entry which is preliminary data.</text>
</comment>
<evidence type="ECO:0000256" key="2">
    <source>
        <dbReference type="ARBA" id="ARBA00034247"/>
    </source>
</evidence>
<sequence>MPSLDLRSLSIMTGMIDMALCVILLAFRHAYPRSIKGLLPWAMAPVMSALAALVFAMDGRWPALSVVLGGNGLMLAGAGLYYVGSQRFFGVPVTWPRWLAVGLACLASLGWYQAILPDYRIRVVLLACTLAAVCLAHARLMWRHGKGFGPRFTVAILLLQVLILLLRAVTTVFLDAPDSARFVGDVIQTTYIGAFSFSTLFICIGLLLTVSEHMREQFEQLSQRDDLTGVLNRRAVLLAGDRELQQWRNGGRAFSLLIMDIDHFKRINDQYGHLVGDRVLVHFVETVRQALRHTDQLGRFGGEEFVVLMPQTDRPAALATAERVRQAVANQASEDWPTCTASVGLASVEAGETTLDGVLSRADAALYRAKADGRDRVAVG</sequence>
<dbReference type="Proteomes" id="UP000672657">
    <property type="component" value="Unassembled WGS sequence"/>
</dbReference>
<protein>
    <recommendedName>
        <fullName evidence="1">diguanylate cyclase</fullName>
        <ecNumber evidence="1">2.7.7.65</ecNumber>
    </recommendedName>
</protein>
<dbReference type="SUPFAM" id="SSF55073">
    <property type="entry name" value="Nucleotide cyclase"/>
    <property type="match status" value="1"/>
</dbReference>
<keyword evidence="6" id="KW-1185">Reference proteome</keyword>
<dbReference type="InterPro" id="IPR050469">
    <property type="entry name" value="Diguanylate_Cyclase"/>
</dbReference>
<feature type="transmembrane region" description="Helical" evidence="3">
    <location>
        <begin position="152"/>
        <end position="174"/>
    </location>
</feature>
<feature type="transmembrane region" description="Helical" evidence="3">
    <location>
        <begin position="6"/>
        <end position="26"/>
    </location>
</feature>
<keyword evidence="3" id="KW-1133">Transmembrane helix</keyword>
<dbReference type="NCBIfam" id="TIGR00254">
    <property type="entry name" value="GGDEF"/>
    <property type="match status" value="1"/>
</dbReference>
<dbReference type="InterPro" id="IPR029787">
    <property type="entry name" value="Nucleotide_cyclase"/>
</dbReference>
<dbReference type="EMBL" id="CAJPVI010000042">
    <property type="protein sequence ID" value="CAG2157770.1"/>
    <property type="molecule type" value="Genomic_DNA"/>
</dbReference>
<dbReference type="RefSeq" id="WP_211956565.1">
    <property type="nucleotide sequence ID" value="NZ_CAJPVI010000042.1"/>
</dbReference>
<evidence type="ECO:0000259" key="4">
    <source>
        <dbReference type="PROSITE" id="PS50887"/>
    </source>
</evidence>